<reference evidence="7 8" key="1">
    <citation type="journal article" date="2014" name="Nat. Genet.">
        <title>Whole-genome sequence of a flatfish provides insights into ZW sex chromosome evolution and adaptation to a benthic lifestyle.</title>
        <authorList>
            <person name="Chen S."/>
            <person name="Zhang G."/>
            <person name="Shao C."/>
            <person name="Huang Q."/>
            <person name="Liu G."/>
            <person name="Zhang P."/>
            <person name="Song W."/>
            <person name="An N."/>
            <person name="Chalopin D."/>
            <person name="Volff J.N."/>
            <person name="Hong Y."/>
            <person name="Li Q."/>
            <person name="Sha Z."/>
            <person name="Zhou H."/>
            <person name="Xie M."/>
            <person name="Yu Q."/>
            <person name="Liu Y."/>
            <person name="Xiang H."/>
            <person name="Wang N."/>
            <person name="Wu K."/>
            <person name="Yang C."/>
            <person name="Zhou Q."/>
            <person name="Liao X."/>
            <person name="Yang L."/>
            <person name="Hu Q."/>
            <person name="Zhang J."/>
            <person name="Meng L."/>
            <person name="Jin L."/>
            <person name="Tian Y."/>
            <person name="Lian J."/>
            <person name="Yang J."/>
            <person name="Miao G."/>
            <person name="Liu S."/>
            <person name="Liang Z."/>
            <person name="Yan F."/>
            <person name="Li Y."/>
            <person name="Sun B."/>
            <person name="Zhang H."/>
            <person name="Zhang J."/>
            <person name="Zhu Y."/>
            <person name="Du M."/>
            <person name="Zhao Y."/>
            <person name="Schartl M."/>
            <person name="Tang Q."/>
            <person name="Wang J."/>
        </authorList>
    </citation>
    <scope>NUCLEOTIDE SEQUENCE</scope>
</reference>
<dbReference type="GO" id="GO:0008270">
    <property type="term" value="F:zinc ion binding"/>
    <property type="evidence" value="ECO:0007669"/>
    <property type="project" value="UniProtKB-KW"/>
</dbReference>
<dbReference type="InterPro" id="IPR050143">
    <property type="entry name" value="TRIM/RBCC"/>
</dbReference>
<keyword evidence="1" id="KW-0479">Metal-binding</keyword>
<evidence type="ECO:0000313" key="8">
    <source>
        <dbReference type="Proteomes" id="UP000265120"/>
    </source>
</evidence>
<dbReference type="InterPro" id="IPR003879">
    <property type="entry name" value="Butyrophylin_SPRY"/>
</dbReference>
<dbReference type="Gene3D" id="2.60.120.920">
    <property type="match status" value="1"/>
</dbReference>
<dbReference type="Ensembl" id="ENSCSET00000032760.1">
    <property type="protein sequence ID" value="ENSCSEP00000032340.1"/>
    <property type="gene ID" value="ENSCSEG00000020751.1"/>
</dbReference>
<dbReference type="SMART" id="SM00449">
    <property type="entry name" value="SPRY"/>
    <property type="match status" value="1"/>
</dbReference>
<dbReference type="PROSITE" id="PS00518">
    <property type="entry name" value="ZF_RING_1"/>
    <property type="match status" value="1"/>
</dbReference>
<dbReference type="InterPro" id="IPR027370">
    <property type="entry name" value="Znf-RING_euk"/>
</dbReference>
<reference evidence="7" key="3">
    <citation type="submission" date="2025-09" db="UniProtKB">
        <authorList>
            <consortium name="Ensembl"/>
        </authorList>
    </citation>
    <scope>IDENTIFICATION</scope>
</reference>
<dbReference type="InterPro" id="IPR058030">
    <property type="entry name" value="TRIM8/14/16/25/29/45/65_CC"/>
</dbReference>
<dbReference type="CDD" id="cd13733">
    <property type="entry name" value="SPRY_PRY_C-I_1"/>
    <property type="match status" value="1"/>
</dbReference>
<dbReference type="PRINTS" id="PR01407">
    <property type="entry name" value="BUTYPHLNCDUF"/>
</dbReference>
<accession>A0A3P8X524</accession>
<evidence type="ECO:0000256" key="1">
    <source>
        <dbReference type="ARBA" id="ARBA00022723"/>
    </source>
</evidence>
<keyword evidence="3" id="KW-0862">Zinc</keyword>
<dbReference type="InterPro" id="IPR001841">
    <property type="entry name" value="Znf_RING"/>
</dbReference>
<reference evidence="7" key="2">
    <citation type="submission" date="2025-08" db="UniProtKB">
        <authorList>
            <consortium name="Ensembl"/>
        </authorList>
    </citation>
    <scope>IDENTIFICATION</scope>
</reference>
<dbReference type="OMA" id="KACIVTH"/>
<dbReference type="PANTHER" id="PTHR24103">
    <property type="entry name" value="E3 UBIQUITIN-PROTEIN LIGASE TRIM"/>
    <property type="match status" value="1"/>
</dbReference>
<dbReference type="InterPro" id="IPR001870">
    <property type="entry name" value="B30.2/SPRY"/>
</dbReference>
<evidence type="ECO:0000256" key="2">
    <source>
        <dbReference type="ARBA" id="ARBA00022771"/>
    </source>
</evidence>
<protein>
    <submittedName>
        <fullName evidence="7">Uncharacterized protein</fullName>
    </submittedName>
</protein>
<dbReference type="Gene3D" id="3.30.40.10">
    <property type="entry name" value="Zinc/RING finger domain, C3HC4 (zinc finger)"/>
    <property type="match status" value="1"/>
</dbReference>
<dbReference type="SMART" id="SM00589">
    <property type="entry name" value="PRY"/>
    <property type="match status" value="1"/>
</dbReference>
<evidence type="ECO:0000256" key="3">
    <source>
        <dbReference type="ARBA" id="ARBA00022833"/>
    </source>
</evidence>
<dbReference type="GeneTree" id="ENSGT01040000240400"/>
<dbReference type="SMART" id="SM00184">
    <property type="entry name" value="RING"/>
    <property type="match status" value="1"/>
</dbReference>
<keyword evidence="8" id="KW-1185">Reference proteome</keyword>
<evidence type="ECO:0000259" key="5">
    <source>
        <dbReference type="PROSITE" id="PS50089"/>
    </source>
</evidence>
<dbReference type="InterPro" id="IPR017907">
    <property type="entry name" value="Znf_RING_CS"/>
</dbReference>
<name>A0A3P8X524_CYNSE</name>
<proteinExistence type="predicted"/>
<evidence type="ECO:0000259" key="6">
    <source>
        <dbReference type="PROSITE" id="PS50188"/>
    </source>
</evidence>
<feature type="domain" description="B30.2/SPRY" evidence="6">
    <location>
        <begin position="199"/>
        <end position="393"/>
    </location>
</feature>
<dbReference type="PROSITE" id="PS50089">
    <property type="entry name" value="ZF_RING_2"/>
    <property type="match status" value="1"/>
</dbReference>
<organism evidence="7 8">
    <name type="scientific">Cynoglossus semilaevis</name>
    <name type="common">Tongue sole</name>
    <dbReference type="NCBI Taxonomy" id="244447"/>
    <lineage>
        <taxon>Eukaryota</taxon>
        <taxon>Metazoa</taxon>
        <taxon>Chordata</taxon>
        <taxon>Craniata</taxon>
        <taxon>Vertebrata</taxon>
        <taxon>Euteleostomi</taxon>
        <taxon>Actinopterygii</taxon>
        <taxon>Neopterygii</taxon>
        <taxon>Teleostei</taxon>
        <taxon>Neoteleostei</taxon>
        <taxon>Acanthomorphata</taxon>
        <taxon>Carangaria</taxon>
        <taxon>Pleuronectiformes</taxon>
        <taxon>Pleuronectoidei</taxon>
        <taxon>Cynoglossidae</taxon>
        <taxon>Cynoglossinae</taxon>
        <taxon>Cynoglossus</taxon>
    </lineage>
</organism>
<dbReference type="InterPro" id="IPR013083">
    <property type="entry name" value="Znf_RING/FYVE/PHD"/>
</dbReference>
<evidence type="ECO:0000256" key="4">
    <source>
        <dbReference type="PROSITE-ProRule" id="PRU00175"/>
    </source>
</evidence>
<dbReference type="Pfam" id="PF00622">
    <property type="entry name" value="SPRY"/>
    <property type="match status" value="1"/>
</dbReference>
<dbReference type="SUPFAM" id="SSF49899">
    <property type="entry name" value="Concanavalin A-like lectins/glucanases"/>
    <property type="match status" value="1"/>
</dbReference>
<keyword evidence="2 4" id="KW-0863">Zinc-finger</keyword>
<dbReference type="FunFam" id="2.60.120.920:FF:000004">
    <property type="entry name" value="Butyrophilin subfamily 1 member A1"/>
    <property type="match status" value="1"/>
</dbReference>
<feature type="domain" description="RING-type" evidence="5">
    <location>
        <begin position="15"/>
        <end position="55"/>
    </location>
</feature>
<dbReference type="Proteomes" id="UP000265120">
    <property type="component" value="Chromosome 19"/>
</dbReference>
<sequence>MAASCPPMTPDQFVCSICLELFTAPVATPCGHNFCKACIVTHWQVNSPCTCPMCKEVFHTQPELQVNALISQMLKAQPTDHGGHTVVLTSKEYEEKKTLLSQSRTKIQRMIGMRSMKVQQMKKSVQAGTTEIQRETADGLLVLSALKECVDRTLAKYTEMMGEQQVSVEKHAEEHIIQLDQEISLLVQRDRELDQLFNHEDKVVFLQGFRKVQKYAINVTFDPETANSWLVLSTDCKQVAFSDVNQRLPELSKRFSYYAGVLGRQGFSTGRFYYEVQVAGKTKWDLGVARESVNRKGQITLDPSHGFWTISLRHGDNQTPPWSQAQPSEKTPPQKVGVFVDYEEGLLSFYNVTSAVCIHSFTGCSFTDKIYPFFNPCGKDGGRNSAPLIITPVLKPNTPKTTEQQQTGN</sequence>
<dbReference type="AlphaFoldDB" id="A0A3P8X524"/>
<dbReference type="InParanoid" id="A0A3P8X524"/>
<dbReference type="Pfam" id="PF13445">
    <property type="entry name" value="zf-RING_UBOX"/>
    <property type="match status" value="1"/>
</dbReference>
<dbReference type="Pfam" id="PF25600">
    <property type="entry name" value="TRIM_CC"/>
    <property type="match status" value="1"/>
</dbReference>
<dbReference type="InterPro" id="IPR003877">
    <property type="entry name" value="SPRY_dom"/>
</dbReference>
<dbReference type="Pfam" id="PF13765">
    <property type="entry name" value="PRY"/>
    <property type="match status" value="1"/>
</dbReference>
<dbReference type="InterPro" id="IPR006574">
    <property type="entry name" value="PRY"/>
</dbReference>
<dbReference type="SUPFAM" id="SSF57850">
    <property type="entry name" value="RING/U-box"/>
    <property type="match status" value="1"/>
</dbReference>
<dbReference type="PROSITE" id="PS50188">
    <property type="entry name" value="B302_SPRY"/>
    <property type="match status" value="1"/>
</dbReference>
<evidence type="ECO:0000313" key="7">
    <source>
        <dbReference type="Ensembl" id="ENSCSEP00000032340.1"/>
    </source>
</evidence>
<dbReference type="InterPro" id="IPR013320">
    <property type="entry name" value="ConA-like_dom_sf"/>
</dbReference>
<dbReference type="InterPro" id="IPR043136">
    <property type="entry name" value="B30.2/SPRY_sf"/>
</dbReference>